<dbReference type="PROSITE" id="PS51645">
    <property type="entry name" value="PHR_CRY_ALPHA_BETA"/>
    <property type="match status" value="1"/>
</dbReference>
<evidence type="ECO:0000256" key="12">
    <source>
        <dbReference type="ARBA" id="ARBA00033999"/>
    </source>
</evidence>
<dbReference type="EMBL" id="EU391170">
    <property type="protein sequence ID" value="ACB32172.1"/>
    <property type="molecule type" value="Genomic_DNA"/>
</dbReference>
<dbReference type="Gene3D" id="3.40.50.620">
    <property type="entry name" value="HUPs"/>
    <property type="match status" value="1"/>
</dbReference>
<evidence type="ECO:0000256" key="3">
    <source>
        <dbReference type="ARBA" id="ARBA00013149"/>
    </source>
</evidence>
<protein>
    <recommendedName>
        <fullName evidence="4">Deoxyribodipyrimidine photo-lyase</fullName>
        <ecNumber evidence="3">4.1.99.3</ecNumber>
    </recommendedName>
    <alternativeName>
        <fullName evidence="11">DNA photolyase</fullName>
    </alternativeName>
</protein>
<dbReference type="GO" id="GO:0003677">
    <property type="term" value="F:DNA binding"/>
    <property type="evidence" value="ECO:0007669"/>
    <property type="project" value="UniProtKB-KW"/>
</dbReference>
<reference evidence="15" key="1">
    <citation type="submission" date="2008-01" db="EMBL/GenBank/DDBJ databases">
        <title>Sequence analysis of Ampelophaga rubiginosa nucleopolyhedrosis virus genomic DNA.</title>
        <authorList>
            <person name="Zhu S.Y."/>
            <person name="He H.G."/>
            <person name="Yi J.P."/>
            <person name="Wang W.B."/>
        </authorList>
    </citation>
    <scope>NUCLEOTIDE SEQUENCE</scope>
</reference>
<dbReference type="FunFam" id="3.40.50.620:FF:000110">
    <property type="entry name" value="Deoxyribodipyrimidine photolyase"/>
    <property type="match status" value="1"/>
</dbReference>
<dbReference type="InterPro" id="IPR014729">
    <property type="entry name" value="Rossmann-like_a/b/a_fold"/>
</dbReference>
<evidence type="ECO:0000256" key="8">
    <source>
        <dbReference type="ARBA" id="ARBA00023125"/>
    </source>
</evidence>
<comment type="similarity">
    <text evidence="2">Belongs to the DNA photolyase class-2 family.</text>
</comment>
<feature type="compositionally biased region" description="Basic and acidic residues" evidence="13">
    <location>
        <begin position="30"/>
        <end position="46"/>
    </location>
</feature>
<feature type="compositionally biased region" description="Polar residues" evidence="13">
    <location>
        <begin position="1"/>
        <end position="18"/>
    </location>
</feature>
<comment type="cofactor">
    <cofactor evidence="1">
        <name>FAD</name>
        <dbReference type="ChEBI" id="CHEBI:57692"/>
    </cofactor>
</comment>
<keyword evidence="5" id="KW-0285">Flavoprotein</keyword>
<dbReference type="PANTHER" id="PTHR10211:SF0">
    <property type="entry name" value="DEOXYRIBODIPYRIMIDINE PHOTO-LYASE"/>
    <property type="match status" value="1"/>
</dbReference>
<keyword evidence="8" id="KW-0238">DNA-binding</keyword>
<dbReference type="GO" id="GO:0000719">
    <property type="term" value="P:photoreactive repair"/>
    <property type="evidence" value="ECO:0007669"/>
    <property type="project" value="TreeGrafter"/>
</dbReference>
<evidence type="ECO:0000256" key="13">
    <source>
        <dbReference type="SAM" id="MobiDB-lite"/>
    </source>
</evidence>
<dbReference type="InterPro" id="IPR052219">
    <property type="entry name" value="Photolyase_Class-2"/>
</dbReference>
<dbReference type="InterPro" id="IPR008148">
    <property type="entry name" value="DNA_photolyase_2"/>
</dbReference>
<evidence type="ECO:0000256" key="10">
    <source>
        <dbReference type="ARBA" id="ARBA00023239"/>
    </source>
</evidence>
<dbReference type="FunFam" id="1.10.579.10:FF:000002">
    <property type="entry name" value="Deoxyribodipyrimidine photolyase"/>
    <property type="match status" value="1"/>
</dbReference>
<organism evidence="15">
    <name type="scientific">Ampelophaga rubiginosa nucleopolyhedrovirus</name>
    <dbReference type="NCBI Taxonomy" id="512493"/>
    <lineage>
        <taxon>Viruses</taxon>
        <taxon>Viruses incertae sedis</taxon>
        <taxon>Naldaviricetes</taxon>
        <taxon>Lefavirales</taxon>
        <taxon>Baculoviridae</taxon>
        <taxon>Alphabaculovirus</taxon>
    </lineage>
</organism>
<evidence type="ECO:0000256" key="9">
    <source>
        <dbReference type="ARBA" id="ARBA00023204"/>
    </source>
</evidence>
<dbReference type="InterPro" id="IPR036155">
    <property type="entry name" value="Crypto/Photolyase_N_sf"/>
</dbReference>
<evidence type="ECO:0000256" key="11">
    <source>
        <dbReference type="ARBA" id="ARBA00031671"/>
    </source>
</evidence>
<dbReference type="GO" id="GO:0009650">
    <property type="term" value="P:UV protection"/>
    <property type="evidence" value="ECO:0007669"/>
    <property type="project" value="UniProtKB-ARBA"/>
</dbReference>
<feature type="region of interest" description="Disordered" evidence="13">
    <location>
        <begin position="1"/>
        <end position="69"/>
    </location>
</feature>
<dbReference type="GO" id="GO:0003904">
    <property type="term" value="F:deoxyribodipyrimidine photo-lyase activity"/>
    <property type="evidence" value="ECO:0007669"/>
    <property type="project" value="UniProtKB-EC"/>
</dbReference>
<evidence type="ECO:0000256" key="7">
    <source>
        <dbReference type="ARBA" id="ARBA00022827"/>
    </source>
</evidence>
<dbReference type="SUPFAM" id="SSF52425">
    <property type="entry name" value="Cryptochrome/photolyase, N-terminal domain"/>
    <property type="match status" value="1"/>
</dbReference>
<evidence type="ECO:0000313" key="15">
    <source>
        <dbReference type="EMBL" id="ACB32172.1"/>
    </source>
</evidence>
<keyword evidence="6" id="KW-0227">DNA damage</keyword>
<comment type="catalytic activity">
    <reaction evidence="12">
        <text>cyclobutadipyrimidine (in DNA) = 2 pyrimidine residues (in DNA).</text>
        <dbReference type="EC" id="4.1.99.3"/>
    </reaction>
</comment>
<keyword evidence="10 15" id="KW-0456">Lyase</keyword>
<dbReference type="EC" id="4.1.99.3" evidence="3"/>
<dbReference type="InterPro" id="IPR006050">
    <property type="entry name" value="DNA_photolyase_N"/>
</dbReference>
<evidence type="ECO:0000256" key="5">
    <source>
        <dbReference type="ARBA" id="ARBA00022630"/>
    </source>
</evidence>
<evidence type="ECO:0000256" key="4">
    <source>
        <dbReference type="ARBA" id="ARBA00014046"/>
    </source>
</evidence>
<feature type="domain" description="Photolyase/cryptochrome alpha/beta" evidence="14">
    <location>
        <begin position="121"/>
        <end position="253"/>
    </location>
</feature>
<evidence type="ECO:0000256" key="6">
    <source>
        <dbReference type="ARBA" id="ARBA00022763"/>
    </source>
</evidence>
<name>B3TZ20_9ABAC</name>
<dbReference type="FunFam" id="1.25.40.80:FF:000004">
    <property type="entry name" value="Deoxyribodipyrimidine photolyase"/>
    <property type="match status" value="1"/>
</dbReference>
<dbReference type="Gene3D" id="1.10.579.10">
    <property type="entry name" value="DNA Cyclobutane Dipyrimidine Photolyase, subunit A, domain 3"/>
    <property type="match status" value="1"/>
</dbReference>
<keyword evidence="7" id="KW-0274">FAD</keyword>
<dbReference type="InterPro" id="IPR036134">
    <property type="entry name" value="Crypto/Photolyase_FAD-like_sf"/>
</dbReference>
<evidence type="ECO:0000256" key="2">
    <source>
        <dbReference type="ARBA" id="ARBA00006409"/>
    </source>
</evidence>
<dbReference type="Pfam" id="PF00875">
    <property type="entry name" value="DNA_photolyase"/>
    <property type="match status" value="1"/>
</dbReference>
<dbReference type="PANTHER" id="PTHR10211">
    <property type="entry name" value="DEOXYRIBODIPYRIMIDINE PHOTOLYASE"/>
    <property type="match status" value="1"/>
</dbReference>
<dbReference type="SUPFAM" id="SSF48173">
    <property type="entry name" value="Cryptochrome/photolyase FAD-binding domain"/>
    <property type="match status" value="1"/>
</dbReference>
<keyword evidence="9" id="KW-0234">DNA repair</keyword>
<sequence>MSSSRSVATSTLTQSSTLCVDKKVKRRSRDHISSSVEKKFKSDSKHKSISKSSFAADDHNDSENVSQDHDDGHIRLINEFRANRSLNIDIKFDPRRVRILKLGRSRTAVVDDDTLNGNIDGGVVYWMSRDSRVQDNWAMIYAQRLAIERQVPLHVCFCLTSSFLNASLRQFDFLLEGLKSVQRECHELNIGFNVLDGSGDLTLNDWVQTNNISAVVCDFNPLRVVRDWVTKVKSQLAPHVFFAQVDAHNIIPCWQASLKQEVYASTFRPKVLSQLDRFLTEFPAVIVHPYGKNCTAADIDWHYLLQSRDANKSVSPVKWAVPGYDHAVKSLYIFIQDNLSKYASLRNNPTTTVISNLSPWFHFGQISVQRVVLKILSLKSVYPDSVDRYIDEVVVRRELADNFCFYNDRYDCVEGAPQWAQETIDQHKYDHRSYIYNLTELASCQTHDELWNSAQAQLRCEGKMHGYMRMYWAKKIMEWTPSAEMALGYAIFLNDHYSVDGRDPNGYVGCMWSICGVHDRPFKERKIFGRIRYMNYAGCKRKFNVDLYIAKYKIKNLQRECVIV</sequence>
<evidence type="ECO:0000256" key="1">
    <source>
        <dbReference type="ARBA" id="ARBA00001974"/>
    </source>
</evidence>
<proteinExistence type="inferred from homology"/>
<feature type="compositionally biased region" description="Basic and acidic residues" evidence="13">
    <location>
        <begin position="56"/>
        <end position="69"/>
    </location>
</feature>
<accession>B3TZ20</accession>
<dbReference type="NCBIfam" id="TIGR00591">
    <property type="entry name" value="phr2"/>
    <property type="match status" value="1"/>
</dbReference>
<evidence type="ECO:0000259" key="14">
    <source>
        <dbReference type="PROSITE" id="PS51645"/>
    </source>
</evidence>
<dbReference type="Gene3D" id="1.25.40.80">
    <property type="match status" value="1"/>
</dbReference>